<dbReference type="Gene3D" id="2.60.40.1120">
    <property type="entry name" value="Carboxypeptidase-like, regulatory domain"/>
    <property type="match status" value="1"/>
</dbReference>
<dbReference type="Gene3D" id="2.40.170.20">
    <property type="entry name" value="TonB-dependent receptor, beta-barrel domain"/>
    <property type="match status" value="1"/>
</dbReference>
<evidence type="ECO:0000259" key="5">
    <source>
        <dbReference type="Pfam" id="PF07715"/>
    </source>
</evidence>
<keyword evidence="8" id="KW-1185">Reference proteome</keyword>
<dbReference type="SUPFAM" id="SSF49452">
    <property type="entry name" value="Starch-binding domain-like"/>
    <property type="match status" value="1"/>
</dbReference>
<evidence type="ECO:0000259" key="6">
    <source>
        <dbReference type="Pfam" id="PF14905"/>
    </source>
</evidence>
<dbReference type="RefSeq" id="WP_334318961.1">
    <property type="nucleotide sequence ID" value="NZ_CP109796.1"/>
</dbReference>
<dbReference type="AlphaFoldDB" id="A0A178IMM8"/>
<keyword evidence="2" id="KW-0472">Membrane</keyword>
<dbReference type="EMBL" id="LRRQ01000061">
    <property type="protein sequence ID" value="OAM90326.1"/>
    <property type="molecule type" value="Genomic_DNA"/>
</dbReference>
<dbReference type="Pfam" id="PF13620">
    <property type="entry name" value="CarboxypepD_reg"/>
    <property type="match status" value="1"/>
</dbReference>
<accession>A0A178IMM8</accession>
<dbReference type="Gene3D" id="2.170.130.10">
    <property type="entry name" value="TonB-dependent receptor, plug domain"/>
    <property type="match status" value="1"/>
</dbReference>
<dbReference type="PANTHER" id="PTHR40980">
    <property type="entry name" value="PLUG DOMAIN-CONTAINING PROTEIN"/>
    <property type="match status" value="1"/>
</dbReference>
<dbReference type="Proteomes" id="UP000078486">
    <property type="component" value="Unassembled WGS sequence"/>
</dbReference>
<dbReference type="Pfam" id="PF07715">
    <property type="entry name" value="Plug"/>
    <property type="match status" value="1"/>
</dbReference>
<feature type="domain" description="TonB-dependent receptor plug" evidence="5">
    <location>
        <begin position="169"/>
        <end position="261"/>
    </location>
</feature>
<dbReference type="SUPFAM" id="SSF56935">
    <property type="entry name" value="Porins"/>
    <property type="match status" value="1"/>
</dbReference>
<proteinExistence type="predicted"/>
<evidence type="ECO:0008006" key="9">
    <source>
        <dbReference type="Google" id="ProtNLM"/>
    </source>
</evidence>
<dbReference type="InterPro" id="IPR036942">
    <property type="entry name" value="Beta-barrel_TonB_sf"/>
</dbReference>
<comment type="subcellular location">
    <subcellularLocation>
        <location evidence="1">Cell outer membrane</location>
    </subcellularLocation>
</comment>
<evidence type="ECO:0000256" key="4">
    <source>
        <dbReference type="SAM" id="SignalP"/>
    </source>
</evidence>
<keyword evidence="4" id="KW-0732">Signal</keyword>
<organism evidence="7 8">
    <name type="scientific">Termitidicoccus mucosus</name>
    <dbReference type="NCBI Taxonomy" id="1184151"/>
    <lineage>
        <taxon>Bacteria</taxon>
        <taxon>Pseudomonadati</taxon>
        <taxon>Verrucomicrobiota</taxon>
        <taxon>Opitutia</taxon>
        <taxon>Opitutales</taxon>
        <taxon>Opitutaceae</taxon>
        <taxon>Termitidicoccus</taxon>
    </lineage>
</organism>
<dbReference type="InterPro" id="IPR012910">
    <property type="entry name" value="Plug_dom"/>
</dbReference>
<feature type="domain" description="Outer membrane protein beta-barrel" evidence="6">
    <location>
        <begin position="690"/>
        <end position="1021"/>
    </location>
</feature>
<dbReference type="STRING" id="1184151.AW736_00860"/>
<protein>
    <recommendedName>
        <fullName evidence="9">TonB-dependent receptor plug domain-containing protein</fullName>
    </recommendedName>
</protein>
<dbReference type="Pfam" id="PF14905">
    <property type="entry name" value="OMP_b-brl_3"/>
    <property type="match status" value="1"/>
</dbReference>
<name>A0A178IMM8_9BACT</name>
<dbReference type="PANTHER" id="PTHR40980:SF4">
    <property type="entry name" value="TONB-DEPENDENT RECEPTOR-LIKE BETA-BARREL DOMAIN-CONTAINING PROTEIN"/>
    <property type="match status" value="1"/>
</dbReference>
<evidence type="ECO:0000256" key="2">
    <source>
        <dbReference type="ARBA" id="ARBA00023136"/>
    </source>
</evidence>
<evidence type="ECO:0000313" key="7">
    <source>
        <dbReference type="EMBL" id="OAM90326.1"/>
    </source>
</evidence>
<feature type="chain" id="PRO_5008089171" description="TonB-dependent receptor plug domain-containing protein" evidence="4">
    <location>
        <begin position="32"/>
        <end position="1052"/>
    </location>
</feature>
<evidence type="ECO:0000256" key="3">
    <source>
        <dbReference type="ARBA" id="ARBA00023237"/>
    </source>
</evidence>
<dbReference type="GO" id="GO:0030246">
    <property type="term" value="F:carbohydrate binding"/>
    <property type="evidence" value="ECO:0007669"/>
    <property type="project" value="InterPro"/>
</dbReference>
<reference evidence="7 8" key="1">
    <citation type="submission" date="2016-01" db="EMBL/GenBank/DDBJ databases">
        <title>High potential of lignocellulose degradation of a new Verrucomicrobia species.</title>
        <authorList>
            <person name="Wang Y."/>
            <person name="Shi Y."/>
            <person name="Qiu Z."/>
            <person name="Liu S."/>
            <person name="Yang H."/>
        </authorList>
    </citation>
    <scope>NUCLEOTIDE SEQUENCE [LARGE SCALE GENOMIC DNA]</scope>
    <source>
        <strain evidence="7 8">TSB47</strain>
    </source>
</reference>
<feature type="signal peptide" evidence="4">
    <location>
        <begin position="1"/>
        <end position="31"/>
    </location>
</feature>
<evidence type="ECO:0000313" key="8">
    <source>
        <dbReference type="Proteomes" id="UP000078486"/>
    </source>
</evidence>
<evidence type="ECO:0000256" key="1">
    <source>
        <dbReference type="ARBA" id="ARBA00004442"/>
    </source>
</evidence>
<dbReference type="InterPro" id="IPR013784">
    <property type="entry name" value="Carb-bd-like_fold"/>
</dbReference>
<sequence length="1052" mass="116628">MNNLKHHSRGMKFIFVLSLASLVGAYPALYAQDSSESAPVEAAEQAQGAGQIEGRVYFPAQDRYLENVRVTIEGTDKVAFTDDTGSYHFANVPVGSVKIMAIFSGFDPHSRTVTVVAGSTTNADIDLSAEVKITGADDVVKLEKFVVVGSREELGSAIADQEQRYAVNMKTVVSTDEFGVNPTGNIGDFLRNLSGVEVDVDAGGESRAIGLSGADADYVPVQLGGFDFASAASEGITGRTVQLQQFSMNNLSRLEVGFAPTPETRGDSLGGIINMVPRGAFESKKAKFNFSTYLIMSDREFTLGRTAGPLYEPEKKTKPSWNFSYTNPVTKNFGFTISGGYNYSSVIDDQNNYTWRGITSMYGSSSDQLYPAPDVPNPYSAPYISAYTFAVSSYITERTSAAITADWRLGRVDRLSFGLQYAYMDQEYGTRTRQITLGTGIDLANTSMEHVEGTGYVRSPATSRKKITKTWMPTLAYRHLGSIWKIEAGAGWSRADLEYSDTSNGYFRYVAADRGALKIIMDKSSGEKVPSNIETYVAGSDTPVDYTRMNEYVITMAQTRPAENYNEKRTYFANARRDFMVFGVPVFLKAGLDIRHQITDQTSSGYMNYRYLGPDGVYPANSGYDRPNNSTTPAASDNDAAGFEENFSYPQVTKLFGLGDFQFLNNALAYNYFTAHPSYFRAVVPESRYTESRHGEEVISSGYLRGDLSFLNNKLNLVGGVRFEQTHVSGDGPLRVAAADGVPSHWVERGTHNTKDYGNWFPSVNAQYKFGAKEQFVIRASWFESIGRPPFSIYNGTLQLPDLSSDPFTSYIQLNSGTSDLKPWTANTWRGEINYYFSKGGLFKITAFTRDYTNRHVVTIYPVTDELRAQYGIGPEYQDYFISTRTNSPYKFTLRELSIEYRQRLTFLPDWARGFSVSGAATWRTKSGTEADTATGSEYAPRSFKASLSYNRSRLSARVALTFRERFVSNIYENNDNIEPGTREYGCSLTTLKAEVSFKITKKLSIYAQGDNLLDKPYREYEAVSPSTPGGAQLTSTRSSGIRITFGLQGSY</sequence>
<dbReference type="InterPro" id="IPR041700">
    <property type="entry name" value="OMP_b-brl_3"/>
</dbReference>
<comment type="caution">
    <text evidence="7">The sequence shown here is derived from an EMBL/GenBank/DDBJ whole genome shotgun (WGS) entry which is preliminary data.</text>
</comment>
<dbReference type="GO" id="GO:0009279">
    <property type="term" value="C:cell outer membrane"/>
    <property type="evidence" value="ECO:0007669"/>
    <property type="project" value="UniProtKB-SubCell"/>
</dbReference>
<gene>
    <name evidence="7" type="ORF">AW736_00860</name>
</gene>
<dbReference type="InterPro" id="IPR037066">
    <property type="entry name" value="Plug_dom_sf"/>
</dbReference>
<keyword evidence="3" id="KW-0998">Cell outer membrane</keyword>